<protein>
    <submittedName>
        <fullName evidence="2">Uncharacterized protein</fullName>
    </submittedName>
</protein>
<dbReference type="STRING" id="1408157.A0A1J7IDT0"/>
<feature type="compositionally biased region" description="Polar residues" evidence="1">
    <location>
        <begin position="226"/>
        <end position="241"/>
    </location>
</feature>
<organism evidence="2 3">
    <name type="scientific">Coniochaeta ligniaria NRRL 30616</name>
    <dbReference type="NCBI Taxonomy" id="1408157"/>
    <lineage>
        <taxon>Eukaryota</taxon>
        <taxon>Fungi</taxon>
        <taxon>Dikarya</taxon>
        <taxon>Ascomycota</taxon>
        <taxon>Pezizomycotina</taxon>
        <taxon>Sordariomycetes</taxon>
        <taxon>Sordariomycetidae</taxon>
        <taxon>Coniochaetales</taxon>
        <taxon>Coniochaetaceae</taxon>
        <taxon>Coniochaeta</taxon>
    </lineage>
</organism>
<evidence type="ECO:0000256" key="1">
    <source>
        <dbReference type="SAM" id="MobiDB-lite"/>
    </source>
</evidence>
<proteinExistence type="predicted"/>
<feature type="compositionally biased region" description="Gly residues" evidence="1">
    <location>
        <begin position="321"/>
        <end position="333"/>
    </location>
</feature>
<sequence>MSLHTLSTIIVQTAKLEDSAPASHIAHSTVATANGLLVHGVQHHAHEAQHHAPEVRHHALEVLFRAEKEDVPHQQAATVMCPFGQTLGGDRTAAVAGLGVLHVPVLPEGHRLLRDVDRQAGFLQDGMTGMNGLDHHDGIMMRGFPTIDQGHHLAETAMFGLARHFLDARLQPDHVAAATHTVHDLAVQTGETTVSGPTPVTSQNPSRRSSPRPASIRGGRDDRSRPQSPQLSPKNRSTPLRDQSMIARRGSPAPERTATPVRSPPRGPAALRQPPSGPSGGRNFPAPSSNRAPPAGPSSRNDIASLPTAPAGPRGYVPTRGGFGGRGGRGGWGQMPSRHPHPGQPVSPVASGPSNIPTGPRSASISSTSGPSPVNSKPFNPPTGPSSTAAAPSRPTLAQSLMNTMTPVIPGGKLDPSLSTLTSGLTKEVEPHTRKLKEEEERVREEMRLKQERLRKNLRLWDKLERDTRSFELKSDLSERSLKNLAGEGLGGAAF</sequence>
<feature type="region of interest" description="Disordered" evidence="1">
    <location>
        <begin position="188"/>
        <end position="400"/>
    </location>
</feature>
<dbReference type="InParanoid" id="A0A1J7IDT0"/>
<name>A0A1J7IDT0_9PEZI</name>
<feature type="compositionally biased region" description="Low complexity" evidence="1">
    <location>
        <begin position="360"/>
        <end position="376"/>
    </location>
</feature>
<feature type="compositionally biased region" description="Low complexity" evidence="1">
    <location>
        <begin position="385"/>
        <end position="396"/>
    </location>
</feature>
<keyword evidence="3" id="KW-1185">Reference proteome</keyword>
<dbReference type="EMBL" id="KV875101">
    <property type="protein sequence ID" value="OIW25839.1"/>
    <property type="molecule type" value="Genomic_DNA"/>
</dbReference>
<feature type="compositionally biased region" description="Polar residues" evidence="1">
    <location>
        <begin position="189"/>
        <end position="204"/>
    </location>
</feature>
<accession>A0A1J7IDT0</accession>
<gene>
    <name evidence="2" type="ORF">CONLIGDRAFT_684377</name>
</gene>
<dbReference type="AlphaFoldDB" id="A0A1J7IDT0"/>
<reference evidence="2 3" key="1">
    <citation type="submission" date="2016-10" db="EMBL/GenBank/DDBJ databases">
        <title>Draft genome sequence of Coniochaeta ligniaria NRRL30616, a lignocellulolytic fungus for bioabatement of inhibitors in plant biomass hydrolysates.</title>
        <authorList>
            <consortium name="DOE Joint Genome Institute"/>
            <person name="Jimenez D.J."/>
            <person name="Hector R.E."/>
            <person name="Riley R."/>
            <person name="Sun H."/>
            <person name="Grigoriev I.V."/>
            <person name="Van Elsas J.D."/>
            <person name="Nichols N.N."/>
        </authorList>
    </citation>
    <scope>NUCLEOTIDE SEQUENCE [LARGE SCALE GENOMIC DNA]</scope>
    <source>
        <strain evidence="2 3">NRRL 30616</strain>
    </source>
</reference>
<evidence type="ECO:0000313" key="2">
    <source>
        <dbReference type="EMBL" id="OIW25839.1"/>
    </source>
</evidence>
<evidence type="ECO:0000313" key="3">
    <source>
        <dbReference type="Proteomes" id="UP000182658"/>
    </source>
</evidence>
<dbReference type="Proteomes" id="UP000182658">
    <property type="component" value="Unassembled WGS sequence"/>
</dbReference>
<dbReference type="OrthoDB" id="5424692at2759"/>